<gene>
    <name evidence="2" type="ORF">Anapl_16478</name>
</gene>
<feature type="region of interest" description="Disordered" evidence="1">
    <location>
        <begin position="298"/>
        <end position="319"/>
    </location>
</feature>
<evidence type="ECO:0000313" key="2">
    <source>
        <dbReference type="EMBL" id="EOA95516.1"/>
    </source>
</evidence>
<protein>
    <submittedName>
        <fullName evidence="2">Uncharacterized protein</fullName>
    </submittedName>
</protein>
<dbReference type="Proteomes" id="UP000296049">
    <property type="component" value="Unassembled WGS sequence"/>
</dbReference>
<proteinExistence type="predicted"/>
<keyword evidence="3" id="KW-1185">Reference proteome</keyword>
<feature type="compositionally biased region" description="Basic and acidic residues" evidence="1">
    <location>
        <begin position="310"/>
        <end position="319"/>
    </location>
</feature>
<organism evidence="2 3">
    <name type="scientific">Anas platyrhynchos</name>
    <name type="common">Mallard</name>
    <name type="synonym">Anas boschas</name>
    <dbReference type="NCBI Taxonomy" id="8839"/>
    <lineage>
        <taxon>Eukaryota</taxon>
        <taxon>Metazoa</taxon>
        <taxon>Chordata</taxon>
        <taxon>Craniata</taxon>
        <taxon>Vertebrata</taxon>
        <taxon>Euteleostomi</taxon>
        <taxon>Archelosauria</taxon>
        <taxon>Archosauria</taxon>
        <taxon>Dinosauria</taxon>
        <taxon>Saurischia</taxon>
        <taxon>Theropoda</taxon>
        <taxon>Coelurosauria</taxon>
        <taxon>Aves</taxon>
        <taxon>Neognathae</taxon>
        <taxon>Galloanserae</taxon>
        <taxon>Anseriformes</taxon>
        <taxon>Anatidae</taxon>
        <taxon>Anatinae</taxon>
        <taxon>Anas</taxon>
    </lineage>
</organism>
<evidence type="ECO:0000313" key="3">
    <source>
        <dbReference type="Proteomes" id="UP000296049"/>
    </source>
</evidence>
<sequence>MNKQKLPPLLFQKQNGKVYLTVLQELSNAPSSSAGQQLVPPPASAGPVGGGLIARASGKAPPGCGHFPVENPSSSQEKALGPPCSTPASALTEPPSSFRWWPPPGNTLSTILMMFPRAGALVLPPCPCFPLSAPGKQQHPANPPVSGTEGPLRGVIGSGSRELAAFWSFNEVQEDRAGSTSIVPVSFAVSASCVPESSPAGDDKPTASDAMAVAKQQVMKAIAEIRLLKAHLRRAIFCAREINLQVYGFLLGTGDQVLKCFGLGPARLPDGFALASQNLRAGWQDIRTGDITGKTTGFTAKDSTNCPPVEKPKSPRGAAHDPQECGQAVLCGIGPCFHARRLLPGTRSKGMHPCSPVQRLREVCVLMMLPSLQERHKEVFDARWEPSPGRYKQHHFPLSALKSAAGFIAQTRVISASQKKVVWRVSATMEITLHLVHHVDVTKRVPLFSRGIANI</sequence>
<evidence type="ECO:0000256" key="1">
    <source>
        <dbReference type="SAM" id="MobiDB-lite"/>
    </source>
</evidence>
<dbReference type="AlphaFoldDB" id="R0JEX0"/>
<dbReference type="EMBL" id="KB744270">
    <property type="protein sequence ID" value="EOA95516.1"/>
    <property type="molecule type" value="Genomic_DNA"/>
</dbReference>
<feature type="region of interest" description="Disordered" evidence="1">
    <location>
        <begin position="31"/>
        <end position="96"/>
    </location>
</feature>
<accession>R0JEX0</accession>
<name>R0JEX0_ANAPL</name>
<reference evidence="3" key="1">
    <citation type="journal article" date="2013" name="Nat. Genet.">
        <title>The duck genome and transcriptome provide insight into an avian influenza virus reservoir species.</title>
        <authorList>
            <person name="Huang Y."/>
            <person name="Li Y."/>
            <person name="Burt D.W."/>
            <person name="Chen H."/>
            <person name="Zhang Y."/>
            <person name="Qian W."/>
            <person name="Kim H."/>
            <person name="Gan S."/>
            <person name="Zhao Y."/>
            <person name="Li J."/>
            <person name="Yi K."/>
            <person name="Feng H."/>
            <person name="Zhu P."/>
            <person name="Li B."/>
            <person name="Liu Q."/>
            <person name="Fairley S."/>
            <person name="Magor K.E."/>
            <person name="Du Z."/>
            <person name="Hu X."/>
            <person name="Goodman L."/>
            <person name="Tafer H."/>
            <person name="Vignal A."/>
            <person name="Lee T."/>
            <person name="Kim K.W."/>
            <person name="Sheng Z."/>
            <person name="An Y."/>
            <person name="Searle S."/>
            <person name="Herrero J."/>
            <person name="Groenen M.A."/>
            <person name="Crooijmans R.P."/>
            <person name="Faraut T."/>
            <person name="Cai Q."/>
            <person name="Webster R.G."/>
            <person name="Aldridge J.R."/>
            <person name="Warren W.C."/>
            <person name="Bartschat S."/>
            <person name="Kehr S."/>
            <person name="Marz M."/>
            <person name="Stadler P.F."/>
            <person name="Smith J."/>
            <person name="Kraus R.H."/>
            <person name="Zhao Y."/>
            <person name="Ren L."/>
            <person name="Fei J."/>
            <person name="Morisson M."/>
            <person name="Kaiser P."/>
            <person name="Griffin D.K."/>
            <person name="Rao M."/>
            <person name="Pitel F."/>
            <person name="Wang J."/>
            <person name="Li N."/>
        </authorList>
    </citation>
    <scope>NUCLEOTIDE SEQUENCE [LARGE SCALE GENOMIC DNA]</scope>
</reference>